<dbReference type="PROSITE" id="PS01129">
    <property type="entry name" value="PSI_RLU"/>
    <property type="match status" value="1"/>
</dbReference>
<accession>A0A5B8XPA6</accession>
<reference evidence="2 3" key="1">
    <citation type="submission" date="2019-08" db="EMBL/GenBank/DDBJ databases">
        <authorList>
            <person name="Liang Q."/>
        </authorList>
    </citation>
    <scope>NUCLEOTIDE SEQUENCE [LARGE SCALE GENOMIC DNA]</scope>
    <source>
        <strain evidence="2 3">V1718</strain>
    </source>
</reference>
<dbReference type="GO" id="GO:0009982">
    <property type="term" value="F:pseudouridine synthase activity"/>
    <property type="evidence" value="ECO:0007669"/>
    <property type="project" value="InterPro"/>
</dbReference>
<feature type="domain" description="Pseudouridine synthase RsuA/RluA-like" evidence="1">
    <location>
        <begin position="89"/>
        <end position="233"/>
    </location>
</feature>
<dbReference type="RefSeq" id="WP_146959049.1">
    <property type="nucleotide sequence ID" value="NZ_CP042467.1"/>
</dbReference>
<protein>
    <submittedName>
        <fullName evidence="2">Pseudouridine synthase</fullName>
    </submittedName>
</protein>
<dbReference type="InterPro" id="IPR006145">
    <property type="entry name" value="PsdUridine_synth_RsuA/RluA"/>
</dbReference>
<dbReference type="KEGG" id="bbae:FRD01_08955"/>
<name>A0A5B8XPA6_9DELT</name>
<dbReference type="Proteomes" id="UP000321595">
    <property type="component" value="Chromosome"/>
</dbReference>
<dbReference type="Pfam" id="PF00849">
    <property type="entry name" value="PseudoU_synth_2"/>
    <property type="match status" value="1"/>
</dbReference>
<dbReference type="InterPro" id="IPR006224">
    <property type="entry name" value="PsdUridine_synth_RluA-like_CS"/>
</dbReference>
<evidence type="ECO:0000313" key="2">
    <source>
        <dbReference type="EMBL" id="QED27364.1"/>
    </source>
</evidence>
<evidence type="ECO:0000313" key="3">
    <source>
        <dbReference type="Proteomes" id="UP000321595"/>
    </source>
</evidence>
<sequence>MRQVPLSRAGIPAKTAGNVLEFLVAKFPHISTEDWKSRLDRGQILGPDKTPVKAEEAASRYTHLFYTREVAEEDPIPFEHQIIWENEELLAVDKPHFLPVLPSGRFVKETLLVRLRERLKNPELAPLHRLDKDTAGVILFSKRQATSAAYHQLFREGLVAKEYRAVAPTAEFSEREISSRIVRDPEFFFRSANEPGPENARTLVECLEPGPEWTLYRLTPYTGKKHQLRLHMATLGIPIKNDPLYPEINDPEPNDFSSPLQLLAKKISFRDPVGGEELEIESRLVLEEIALEHPE</sequence>
<gene>
    <name evidence="2" type="ORF">FRD01_08955</name>
</gene>
<dbReference type="GO" id="GO:0140098">
    <property type="term" value="F:catalytic activity, acting on RNA"/>
    <property type="evidence" value="ECO:0007669"/>
    <property type="project" value="UniProtKB-ARBA"/>
</dbReference>
<dbReference type="Gene3D" id="3.30.2350.10">
    <property type="entry name" value="Pseudouridine synthase"/>
    <property type="match status" value="1"/>
</dbReference>
<dbReference type="AlphaFoldDB" id="A0A5B8XPA6"/>
<dbReference type="PANTHER" id="PTHR21600">
    <property type="entry name" value="MITOCHONDRIAL RNA PSEUDOURIDINE SYNTHASE"/>
    <property type="match status" value="1"/>
</dbReference>
<organism evidence="2 3">
    <name type="scientific">Microvenator marinus</name>
    <dbReference type="NCBI Taxonomy" id="2600177"/>
    <lineage>
        <taxon>Bacteria</taxon>
        <taxon>Deltaproteobacteria</taxon>
        <taxon>Bradymonadales</taxon>
        <taxon>Microvenatoraceae</taxon>
        <taxon>Microvenator</taxon>
    </lineage>
</organism>
<dbReference type="OrthoDB" id="128480at2"/>
<dbReference type="GO" id="GO:0003723">
    <property type="term" value="F:RNA binding"/>
    <property type="evidence" value="ECO:0007669"/>
    <property type="project" value="InterPro"/>
</dbReference>
<dbReference type="InterPro" id="IPR050188">
    <property type="entry name" value="RluA_PseudoU_synthase"/>
</dbReference>
<dbReference type="EMBL" id="CP042467">
    <property type="protein sequence ID" value="QED27364.1"/>
    <property type="molecule type" value="Genomic_DNA"/>
</dbReference>
<dbReference type="PANTHER" id="PTHR21600:SF84">
    <property type="entry name" value="PSEUDOURIDINE SYNTHASE RSUA_RLUA-LIKE DOMAIN-CONTAINING PROTEIN"/>
    <property type="match status" value="1"/>
</dbReference>
<evidence type="ECO:0000259" key="1">
    <source>
        <dbReference type="Pfam" id="PF00849"/>
    </source>
</evidence>
<keyword evidence="3" id="KW-1185">Reference proteome</keyword>
<dbReference type="SUPFAM" id="SSF55120">
    <property type="entry name" value="Pseudouridine synthase"/>
    <property type="match status" value="1"/>
</dbReference>
<proteinExistence type="predicted"/>
<dbReference type="GO" id="GO:0000455">
    <property type="term" value="P:enzyme-directed rRNA pseudouridine synthesis"/>
    <property type="evidence" value="ECO:0007669"/>
    <property type="project" value="TreeGrafter"/>
</dbReference>
<dbReference type="InterPro" id="IPR020103">
    <property type="entry name" value="PsdUridine_synth_cat_dom_sf"/>
</dbReference>